<reference evidence="3 4" key="1">
    <citation type="submission" date="2018-06" db="EMBL/GenBank/DDBJ databases">
        <authorList>
            <consortium name="Pathogen Informatics"/>
            <person name="Doyle S."/>
        </authorList>
    </citation>
    <scope>NUCLEOTIDE SEQUENCE [LARGE SCALE GENOMIC DNA]</scope>
    <source>
        <strain evidence="3 4">NCTC10717</strain>
    </source>
</reference>
<dbReference type="RefSeq" id="WP_115219040.1">
    <property type="nucleotide sequence ID" value="NZ_UHIA01000004.1"/>
</dbReference>
<feature type="compositionally biased region" description="Polar residues" evidence="1">
    <location>
        <begin position="58"/>
        <end position="67"/>
    </location>
</feature>
<feature type="compositionally biased region" description="Polar residues" evidence="1">
    <location>
        <begin position="974"/>
        <end position="985"/>
    </location>
</feature>
<name>A0A380N0U7_9GAMM</name>
<accession>A0A380N0U7</accession>
<keyword evidence="4" id="KW-1185">Reference proteome</keyword>
<feature type="region of interest" description="Disordered" evidence="1">
    <location>
        <begin position="1190"/>
        <end position="1209"/>
    </location>
</feature>
<feature type="compositionally biased region" description="Polar residues" evidence="1">
    <location>
        <begin position="458"/>
        <end position="474"/>
    </location>
</feature>
<feature type="region of interest" description="Disordered" evidence="1">
    <location>
        <begin position="1780"/>
        <end position="1809"/>
    </location>
</feature>
<feature type="region of interest" description="Disordered" evidence="1">
    <location>
        <begin position="845"/>
        <end position="881"/>
    </location>
</feature>
<feature type="region of interest" description="Disordered" evidence="1">
    <location>
        <begin position="334"/>
        <end position="830"/>
    </location>
</feature>
<dbReference type="InterPro" id="IPR011801">
    <property type="entry name" value="Swm_rep_I_cyn"/>
</dbReference>
<dbReference type="Proteomes" id="UP000254575">
    <property type="component" value="Unassembled WGS sequence"/>
</dbReference>
<feature type="compositionally biased region" description="Polar residues" evidence="1">
    <location>
        <begin position="618"/>
        <end position="641"/>
    </location>
</feature>
<evidence type="ECO:0000256" key="1">
    <source>
        <dbReference type="SAM" id="MobiDB-lite"/>
    </source>
</evidence>
<feature type="compositionally biased region" description="Basic and acidic residues" evidence="1">
    <location>
        <begin position="412"/>
        <end position="424"/>
    </location>
</feature>
<feature type="compositionally biased region" description="Basic and acidic residues" evidence="1">
    <location>
        <begin position="650"/>
        <end position="664"/>
    </location>
</feature>
<dbReference type="Pfam" id="PF17936">
    <property type="entry name" value="Big_6"/>
    <property type="match status" value="1"/>
</dbReference>
<dbReference type="NCBIfam" id="TIGR02059">
    <property type="entry name" value="swm_rep_I"/>
    <property type="match status" value="3"/>
</dbReference>
<feature type="region of interest" description="Disordered" evidence="1">
    <location>
        <begin position="1"/>
        <end position="70"/>
    </location>
</feature>
<feature type="region of interest" description="Disordered" evidence="1">
    <location>
        <begin position="240"/>
        <end position="301"/>
    </location>
</feature>
<dbReference type="InterPro" id="IPR013783">
    <property type="entry name" value="Ig-like_fold"/>
</dbReference>
<organism evidence="3 4">
    <name type="scientific">Suttonella indologenes</name>
    <dbReference type="NCBI Taxonomy" id="13276"/>
    <lineage>
        <taxon>Bacteria</taxon>
        <taxon>Pseudomonadati</taxon>
        <taxon>Pseudomonadota</taxon>
        <taxon>Gammaproteobacteria</taxon>
        <taxon>Cardiobacteriales</taxon>
        <taxon>Cardiobacteriaceae</taxon>
        <taxon>Suttonella</taxon>
    </lineage>
</organism>
<feature type="compositionally biased region" description="Polar residues" evidence="1">
    <location>
        <begin position="546"/>
        <end position="561"/>
    </location>
</feature>
<evidence type="ECO:0000313" key="4">
    <source>
        <dbReference type="Proteomes" id="UP000254575"/>
    </source>
</evidence>
<evidence type="ECO:0000313" key="3">
    <source>
        <dbReference type="EMBL" id="SUO98182.1"/>
    </source>
</evidence>
<evidence type="ECO:0000259" key="2">
    <source>
        <dbReference type="Pfam" id="PF17936"/>
    </source>
</evidence>
<dbReference type="InterPro" id="IPR028059">
    <property type="entry name" value="SWM_rpt"/>
</dbReference>
<feature type="region of interest" description="Disordered" evidence="1">
    <location>
        <begin position="942"/>
        <end position="985"/>
    </location>
</feature>
<feature type="compositionally biased region" description="Polar residues" evidence="1">
    <location>
        <begin position="799"/>
        <end position="808"/>
    </location>
</feature>
<feature type="compositionally biased region" description="Polar residues" evidence="1">
    <location>
        <begin position="576"/>
        <end position="595"/>
    </location>
</feature>
<feature type="compositionally biased region" description="Basic and acidic residues" evidence="1">
    <location>
        <begin position="755"/>
        <end position="767"/>
    </location>
</feature>
<dbReference type="Pfam" id="PF13753">
    <property type="entry name" value="SWM_repeat"/>
    <property type="match status" value="3"/>
</dbReference>
<feature type="compositionally biased region" description="Polar residues" evidence="1">
    <location>
        <begin position="1"/>
        <end position="40"/>
    </location>
</feature>
<dbReference type="Gene3D" id="2.60.40.10">
    <property type="entry name" value="Immunoglobulins"/>
    <property type="match status" value="5"/>
</dbReference>
<feature type="compositionally biased region" description="Polar residues" evidence="1">
    <location>
        <begin position="732"/>
        <end position="752"/>
    </location>
</feature>
<dbReference type="EMBL" id="UHIA01000004">
    <property type="protein sequence ID" value="SUO98182.1"/>
    <property type="molecule type" value="Genomic_DNA"/>
</dbReference>
<sequence length="2352" mass="246671">MKDPQSGNWTATDTNNGNPISNTASDTAPSIDSNTGTVTIPGTIVKDSSEVKAVSQDDAGNTSSDDLSFSAPKLPVELNMQAGEYNPSAKTYDAKISVALKKGADKVVFSMPGGGAFTLTEEDLARLDEDGNAINGYSFDLHKLAIDTRLTNFDNVLYGQVLAQIKQGQKLSVVASKTGYNDGTDDSNLSASPTVTSTPTGGATVKIADDAGETIITYKDSNTGDDRTITVSNGVATLDNGTRLPAESPKGAEPSFDLSTGTVRIPASQVQDHTDVKAETTKDSGGNPAPSLPEQGTVLGENNKPKVVAEDDGSATITPTASATEVITDYTDEKGDEHKITTTKQPDGTWAGTDKKGNLISDMPSKDKPSIDPKTGTVTLPPAAVKDGSTVIAEQTGPDGTGSDSSSTIEDNTPKPEVSAEKNGDVIIRPNDKAIFSTTTYTDDEGNTHQIEAKKDPSNNTWAATDKTMGNNPIATAPNGDKPWIDPNTGVISIPDKAVKDGTDVGASQVIDDNGNRKSSGEATATAKTPPAINTADVDADDKGNVTISPSGDATGTNTSYVGEDDKPKTIVATKDPNTGKWTGTDQDGNPISDTPSKDKPSIDPNTGVISIPDSAVKDNSTVETTQETPDGTSRPSTAITNGDIPPADIDAKEDGSVKVKPTEDATGVNVSYEDENGKPQTITTTKQPDGTWKGKDQVGNPISDMPSKDKPSIDPNTGTVTLPPTAVKDGSTVTATQDTPAGTSKDSSATAKDNIPEPEVKAHEDASVTIKPSEDASSTTTNYVDDKDLPNTIMATKDPNTGKWTAKNQDDKALDTTPSEQYPWIDPNTGIISIPDKAVKDGSIVSAQQETPAGTSGKDTAVASTAPDTTPPKITDAQVSSDGKSIVLSYDENLGGTKASTDMFTVKLDSGKTVTVTDVSIKDKEVTLKLNTPIYQGDNVSIDYSSGDKKHQDPSNPATQDKAGNDADDLSGYTVSNGSSVTEPSLNITHAIDNVDPQTGNVMHDGHSNDKTPTLVITLDRDLEEGEVVTVYDKAGTKLGEATAETNAAGGTEYHFTTAELSEDTAEFTAKVHKGKDLVTSSNNFSLNIDLTAPDYKATVEIQDGGDGIINAAEKEADVKVNITAPAEAKEGDVIEVKVGNDVIATYTVGKDIKAGKSKEADIPTGKIPADGKDALKVTATITDKAGNTGEASEATATVDTTPPSIDGTPTIDKTGKELKIPFNEELKGGDANAPTAKDFTITVNGTNIKPDGVSIKDKEVTLRFNTPIAKDAEVTLAYTDSTPTDAAGIVDTAGNSNTSITQGTTVSNGSSVTKPSLNITHAIDDVDPQTGNVMHQGHSNDKTPTLVITLNRTLEEGEVVTVYDKAGTKLGEATAETNAAGGTEYHFTTAELSEGIAEFTAKIVDANGKEVASSGEFSLNIDGTAPILDNMKVEILDGGDNYINAAEKKAGVKVRVTASPKAVEGDIIKLNIGGKTKEITIGKDEGQVAPGEFIDIPVDKDQIKDGETLNVEVVKVKDQAGNTASNDTLKDSSTVNLTAPTRTANEPSIDASGKKITIPYDENLATGDKAPEPAAFTVTKNGSTVTPNSVTVNGNNIELNFTIPFVSTDNVKVAYTDPSAGDDTKAIQDAAGNDAATFAAKEVKNNSTKEAPAINIHTIAGQSEAQDKGSSKHIDSDGYARLTDKLIKSGFEIAGTAENIANGTDVKVQILDEKGAAIWTETVKVADKKWNATVVPKAINDFDSTKVYKVKAEATVNGESKIDEDLLKSPIKIENLQGKDDVGANTSPTPAGYSGGHKGTISNEKSTSYTELKTGLTNDKKPEISFEIDRELAEGESVVVVRQAVSRDSKGDIIGKSAEQTVHEIDASNTKPGTKKFSFTDNLEDSYGTEYIYTAKVIDKTGVLAKKEFSIKLDTMIEAFDTETVVQSDRNGTTITGTAEKGAKITLTYRNTDGTSGSQPVNVDDSGKFNLTLPSTWDRKSKNAQLVIEDQAGNVSSVNLYTIRNLYTDLNTKKGLTFATIDNINGFQRMDSDPKKAIIMSVEGDWIFIRENLGGQAGSIKPNIDMAGGDDYLYVPNTITSGPQIDMGAGNDKIQIGGGLATGKYTFNLGNGNDILDIGKDVVNLAFTNVDAGDGSDLIRVGSHWDGGGDVKLGQGNDEVIVNGYIAGSKKFYFDAGDDSLIVNDKGTGGISIFGLTKIDMGDGNDTVMLAGNIGSSVHKDVRVDGGEGNDSLFFTGSGVHTSLDRVFNFETIDLTGTGNNRLDVSISAVKLNGNTTIDIDGISYTGLFINGNEGDTVDLGANGGSVDRPNFSNDFKEYTGDNKPKGYNAYWNGSDKETMVYIQDGISII</sequence>
<gene>
    <name evidence="3" type="ORF">NCTC10717_01923</name>
</gene>
<feature type="compositionally biased region" description="Polar residues" evidence="1">
    <location>
        <begin position="1196"/>
        <end position="1205"/>
    </location>
</feature>
<proteinExistence type="predicted"/>
<feature type="compositionally biased region" description="Basic and acidic residues" evidence="1">
    <location>
        <begin position="272"/>
        <end position="282"/>
    </location>
</feature>
<feature type="compositionally biased region" description="Polar residues" evidence="1">
    <location>
        <begin position="679"/>
        <end position="689"/>
    </location>
</feature>
<protein>
    <submittedName>
        <fullName evidence="3">Cyanobacterial long protein repeat</fullName>
    </submittedName>
</protein>
<feature type="domain" description="Bacterial Ig" evidence="2">
    <location>
        <begin position="1927"/>
        <end position="1999"/>
    </location>
</feature>
<dbReference type="InterPro" id="IPR041498">
    <property type="entry name" value="Big_6"/>
</dbReference>
<feature type="compositionally biased region" description="Polar residues" evidence="1">
    <location>
        <begin position="846"/>
        <end position="869"/>
    </location>
</feature>
<dbReference type="OrthoDB" id="6660240at2"/>